<name>A0A2T0B877_9CLOT</name>
<proteinExistence type="predicted"/>
<protein>
    <submittedName>
        <fullName evidence="2">Glycosyl Hydrolase Family 88</fullName>
    </submittedName>
</protein>
<dbReference type="InterPro" id="IPR008928">
    <property type="entry name" value="6-hairpin_glycosidase_sf"/>
</dbReference>
<accession>A0A2T0B877</accession>
<dbReference type="PANTHER" id="PTHR42899">
    <property type="entry name" value="SPERMATOGENESIS-ASSOCIATED PROTEIN 20"/>
    <property type="match status" value="1"/>
</dbReference>
<dbReference type="Gene3D" id="1.50.10.10">
    <property type="match status" value="1"/>
</dbReference>
<gene>
    <name evidence="2" type="ORF">CLLI_04680</name>
</gene>
<evidence type="ECO:0000313" key="3">
    <source>
        <dbReference type="Proteomes" id="UP000239706"/>
    </source>
</evidence>
<organism evidence="2 3">
    <name type="scientific">Clostridium liquoris</name>
    <dbReference type="NCBI Taxonomy" id="1289519"/>
    <lineage>
        <taxon>Bacteria</taxon>
        <taxon>Bacillati</taxon>
        <taxon>Bacillota</taxon>
        <taxon>Clostridia</taxon>
        <taxon>Eubacteriales</taxon>
        <taxon>Clostridiaceae</taxon>
        <taxon>Clostridium</taxon>
    </lineage>
</organism>
<dbReference type="PIRSF" id="PIRSF006402">
    <property type="entry name" value="UCP006402_thioredoxin"/>
    <property type="match status" value="1"/>
</dbReference>
<keyword evidence="2" id="KW-0378">Hydrolase</keyword>
<dbReference type="InterPro" id="IPR024705">
    <property type="entry name" value="Ssp411"/>
</dbReference>
<dbReference type="AlphaFoldDB" id="A0A2T0B877"/>
<dbReference type="SUPFAM" id="SSF52833">
    <property type="entry name" value="Thioredoxin-like"/>
    <property type="match status" value="1"/>
</dbReference>
<dbReference type="Proteomes" id="UP000239706">
    <property type="component" value="Unassembled WGS sequence"/>
</dbReference>
<evidence type="ECO:0000259" key="1">
    <source>
        <dbReference type="Pfam" id="PF03190"/>
    </source>
</evidence>
<dbReference type="Pfam" id="PF03190">
    <property type="entry name" value="Thioredox_DsbH"/>
    <property type="match status" value="1"/>
</dbReference>
<evidence type="ECO:0000313" key="2">
    <source>
        <dbReference type="EMBL" id="PRR80084.1"/>
    </source>
</evidence>
<dbReference type="GO" id="GO:0016787">
    <property type="term" value="F:hydrolase activity"/>
    <property type="evidence" value="ECO:0007669"/>
    <property type="project" value="UniProtKB-KW"/>
</dbReference>
<dbReference type="PANTHER" id="PTHR42899:SF1">
    <property type="entry name" value="SPERMATOGENESIS-ASSOCIATED PROTEIN 20"/>
    <property type="match status" value="1"/>
</dbReference>
<dbReference type="SUPFAM" id="SSF48208">
    <property type="entry name" value="Six-hairpin glycosidases"/>
    <property type="match status" value="1"/>
</dbReference>
<dbReference type="CDD" id="cd02955">
    <property type="entry name" value="SSP411"/>
    <property type="match status" value="1"/>
</dbReference>
<dbReference type="OrthoDB" id="9762614at2"/>
<comment type="caution">
    <text evidence="2">The sequence shown here is derived from an EMBL/GenBank/DDBJ whole genome shotgun (WGS) entry which is preliminary data.</text>
</comment>
<dbReference type="InterPro" id="IPR036249">
    <property type="entry name" value="Thioredoxin-like_sf"/>
</dbReference>
<sequence length="680" mass="79021">MSPTSTLNRLINEKSPYLLQHAYNPVDWFPWGGEAFNKAKAEDKPIFLSIGYSTCHWCHIMEKESFEDEEVGEKLKEGFISIKVDREERPDVDSIYMTFCQATTGSGGWPLTIIMTPDKKPFFAGTYFPKKSHFGRPGLLNILDAVQKEWRDNREKLINSSERLMKDINSYIVVDKSEELKEDVIKRAYENLKEVYDPVYGGFYTQPKFPTPHKLMFLLRFYEVYKNKKALEIVENTLKQMYKGGIFDHIGFGFSRYSTDKKWLVPHFEKMLYDNALLALVYAEAYQVTKDNFYKEVGEKILNYILRNMTSPQGGFYSAEDADSEGEEGKFYLWDLEEINKVLGEEQCKIFSSVYGISKNGNFEGRNIPNLIEKNLEDTDEDLIKKLDSCRDKLFNYREKRIHPFKDDKILTSWNALAIVAFAYAGRVFNNEKYVNAGEKASEFILNNLLREDGRLLARYREDEGAHLAYLDDYAFLIWALIGLYEATFNVKYLDKAIYFNKEMIRLFWDETSAGFFLYGKDGEQLIYKPKESYDSAIPSGNSVAVYNMLRLSRITGDTELGEMASKTFDNFGGNVKNNLESHSFFLTAFIYSVKENKQIVIAGELEDNITREMIKEINNRFLPFTMVLLNNHGSNLNKFIPFIEHERKIKDKTTAYICENFSCHKPVDNIMDFLQLLDK</sequence>
<dbReference type="RefSeq" id="WP_106062652.1">
    <property type="nucleotide sequence ID" value="NZ_PVXO01000009.1"/>
</dbReference>
<dbReference type="EMBL" id="PVXO01000009">
    <property type="protein sequence ID" value="PRR80084.1"/>
    <property type="molecule type" value="Genomic_DNA"/>
</dbReference>
<reference evidence="2 3" key="1">
    <citation type="submission" date="2018-03" db="EMBL/GenBank/DDBJ databases">
        <title>Genome sequence of Clostridium liquoris DSM 100320.</title>
        <authorList>
            <person name="Poehlein A."/>
            <person name="Daniel R."/>
        </authorList>
    </citation>
    <scope>NUCLEOTIDE SEQUENCE [LARGE SCALE GENOMIC DNA]</scope>
    <source>
        <strain evidence="2 3">DSM 100320</strain>
    </source>
</reference>
<dbReference type="InterPro" id="IPR004879">
    <property type="entry name" value="Ssp411-like_TRX"/>
</dbReference>
<keyword evidence="3" id="KW-1185">Reference proteome</keyword>
<dbReference type="InterPro" id="IPR012341">
    <property type="entry name" value="6hp_glycosidase-like_sf"/>
</dbReference>
<dbReference type="Gene3D" id="1.50.10.20">
    <property type="match status" value="1"/>
</dbReference>
<feature type="domain" description="Spermatogenesis-associated protein 20-like TRX" evidence="1">
    <location>
        <begin position="8"/>
        <end position="168"/>
    </location>
</feature>
<dbReference type="GO" id="GO:0005975">
    <property type="term" value="P:carbohydrate metabolic process"/>
    <property type="evidence" value="ECO:0007669"/>
    <property type="project" value="InterPro"/>
</dbReference>
<dbReference type="Gene3D" id="3.40.30.10">
    <property type="entry name" value="Glutaredoxin"/>
    <property type="match status" value="1"/>
</dbReference>